<reference evidence="3 4" key="1">
    <citation type="journal article" date="2012" name="J. Bacteriol.">
        <title>Genome sequence of benzo(a)pyrene-degrading bacterium Novosphingobium pentaromativorans US6-1.</title>
        <authorList>
            <person name="Luo Y.R."/>
            <person name="Kang S.G."/>
            <person name="Kim S.J."/>
            <person name="Kim M.R."/>
            <person name="Li N."/>
            <person name="Lee J.H."/>
            <person name="Kwon K.K."/>
        </authorList>
    </citation>
    <scope>NUCLEOTIDE SEQUENCE [LARGE SCALE GENOMIC DNA]</scope>
    <source>
        <strain evidence="3 4">US6-1</strain>
    </source>
</reference>
<dbReference type="OrthoDB" id="7210118at2"/>
<keyword evidence="4" id="KW-1185">Reference proteome</keyword>
<dbReference type="InterPro" id="IPR052513">
    <property type="entry name" value="Thioester_dehydratase-like"/>
</dbReference>
<dbReference type="Gene3D" id="6.10.30.10">
    <property type="match status" value="1"/>
</dbReference>
<evidence type="ECO:0008006" key="5">
    <source>
        <dbReference type="Google" id="ProtNLM"/>
    </source>
</evidence>
<dbReference type="RefSeq" id="WP_007012415.1">
    <property type="nucleotide sequence ID" value="NZ_AGFM01000017.1"/>
</dbReference>
<feature type="domain" description="ChsH2 C-terminal OB-fold" evidence="1">
    <location>
        <begin position="60"/>
        <end position="125"/>
    </location>
</feature>
<dbReference type="AlphaFoldDB" id="G6EAV2"/>
<dbReference type="InterPro" id="IPR002878">
    <property type="entry name" value="ChsH2_C"/>
</dbReference>
<dbReference type="InterPro" id="IPR012340">
    <property type="entry name" value="NA-bd_OB-fold"/>
</dbReference>
<dbReference type="eggNOG" id="COG1545">
    <property type="taxonomic scope" value="Bacteria"/>
</dbReference>
<evidence type="ECO:0000313" key="4">
    <source>
        <dbReference type="Proteomes" id="UP000004030"/>
    </source>
</evidence>
<gene>
    <name evidence="3" type="ORF">NSU_1500</name>
</gene>
<dbReference type="SUPFAM" id="SSF50249">
    <property type="entry name" value="Nucleic acid-binding proteins"/>
    <property type="match status" value="1"/>
</dbReference>
<comment type="caution">
    <text evidence="3">The sequence shown here is derived from an EMBL/GenBank/DDBJ whole genome shotgun (WGS) entry which is preliminary data.</text>
</comment>
<dbReference type="EMBL" id="AGFM01000017">
    <property type="protein sequence ID" value="EHJ61739.1"/>
    <property type="molecule type" value="Genomic_DNA"/>
</dbReference>
<evidence type="ECO:0000313" key="3">
    <source>
        <dbReference type="EMBL" id="EHJ61739.1"/>
    </source>
</evidence>
<dbReference type="PANTHER" id="PTHR34075">
    <property type="entry name" value="BLR3430 PROTEIN"/>
    <property type="match status" value="1"/>
</dbReference>
<dbReference type="Proteomes" id="UP000004030">
    <property type="component" value="Unassembled WGS sequence"/>
</dbReference>
<accession>G6EAV2</accession>
<evidence type="ECO:0000259" key="1">
    <source>
        <dbReference type="Pfam" id="PF01796"/>
    </source>
</evidence>
<evidence type="ECO:0000259" key="2">
    <source>
        <dbReference type="Pfam" id="PF12172"/>
    </source>
</evidence>
<organism evidence="3 4">
    <name type="scientific">Novosphingobium pentaromativorans US6-1</name>
    <dbReference type="NCBI Taxonomy" id="1088721"/>
    <lineage>
        <taxon>Bacteria</taxon>
        <taxon>Pseudomonadati</taxon>
        <taxon>Pseudomonadota</taxon>
        <taxon>Alphaproteobacteria</taxon>
        <taxon>Sphingomonadales</taxon>
        <taxon>Sphingomonadaceae</taxon>
        <taxon>Novosphingobium</taxon>
    </lineage>
</organism>
<dbReference type="Pfam" id="PF12172">
    <property type="entry name" value="zf-ChsH2"/>
    <property type="match status" value="1"/>
</dbReference>
<dbReference type="Pfam" id="PF01796">
    <property type="entry name" value="OB_ChsH2_C"/>
    <property type="match status" value="1"/>
</dbReference>
<proteinExistence type="predicted"/>
<sequence>MIDPKKLQDIVYSLDGDVLDLPFWEGCERGEFLLHRCGKCGRSYWPAACCTEHGADAMEWVAASGRGTVHVHTVMRRGRCAATGENAPYAVAVVELEEGPFFHSNIAGVPFDEVRSGLEVEAEFVTHANGMKVPIFRPVRS</sequence>
<name>G6EAV2_9SPHN</name>
<dbReference type="PANTHER" id="PTHR34075:SF5">
    <property type="entry name" value="BLR3430 PROTEIN"/>
    <property type="match status" value="1"/>
</dbReference>
<protein>
    <recommendedName>
        <fullName evidence="5">DUF35 domain-containing protein</fullName>
    </recommendedName>
</protein>
<dbReference type="PATRIC" id="fig|1088721.3.peg.1481"/>
<feature type="domain" description="ChsH2 rubredoxin-like zinc ribbon" evidence="2">
    <location>
        <begin position="24"/>
        <end position="52"/>
    </location>
</feature>
<dbReference type="InterPro" id="IPR022002">
    <property type="entry name" value="ChsH2_Znr"/>
</dbReference>